<keyword evidence="9 15" id="KW-0239">DNA-directed DNA polymerase</keyword>
<dbReference type="InterPro" id="IPR018320">
    <property type="entry name" value="DNA_polymerase_1"/>
</dbReference>
<dbReference type="CDD" id="cd08637">
    <property type="entry name" value="DNA_pol_A_pol_I_C"/>
    <property type="match status" value="1"/>
</dbReference>
<dbReference type="Gene3D" id="1.20.1060.10">
    <property type="entry name" value="Taq DNA Polymerase, Chain T, domain 4"/>
    <property type="match status" value="1"/>
</dbReference>
<evidence type="ECO:0000256" key="7">
    <source>
        <dbReference type="ARBA" id="ARBA00022801"/>
    </source>
</evidence>
<feature type="domain" description="5'-3' exonuclease" evidence="16">
    <location>
        <begin position="5"/>
        <end position="268"/>
    </location>
</feature>
<gene>
    <name evidence="15 18" type="primary">polA</name>
    <name evidence="18" type="ORF">ET445_11925</name>
</gene>
<dbReference type="KEGG" id="agf:ET445_11925"/>
<keyword evidence="8 15" id="KW-0269">Exonuclease</keyword>
<comment type="function">
    <text evidence="15">In addition to polymerase activity, this DNA polymerase exhibits 5'-3' exonuclease activity.</text>
</comment>
<comment type="similarity">
    <text evidence="1 15">Belongs to the DNA polymerase type-A family.</text>
</comment>
<dbReference type="OrthoDB" id="9806424at2"/>
<evidence type="ECO:0000256" key="10">
    <source>
        <dbReference type="ARBA" id="ARBA00023125"/>
    </source>
</evidence>
<dbReference type="Gene3D" id="3.30.420.10">
    <property type="entry name" value="Ribonuclease H-like superfamily/Ribonuclease H"/>
    <property type="match status" value="1"/>
</dbReference>
<dbReference type="InterPro" id="IPR002298">
    <property type="entry name" value="DNA_polymerase_A"/>
</dbReference>
<dbReference type="GO" id="GO:0006302">
    <property type="term" value="P:double-strand break repair"/>
    <property type="evidence" value="ECO:0007669"/>
    <property type="project" value="TreeGrafter"/>
</dbReference>
<dbReference type="InterPro" id="IPR043502">
    <property type="entry name" value="DNA/RNA_pol_sf"/>
</dbReference>
<proteinExistence type="inferred from homology"/>
<dbReference type="EC" id="2.7.7.7" evidence="14 15"/>
<dbReference type="AlphaFoldDB" id="A0A4V0YH96"/>
<keyword evidence="6 15" id="KW-0227">DNA damage</keyword>
<dbReference type="SMART" id="SM00482">
    <property type="entry name" value="POLAc"/>
    <property type="match status" value="1"/>
</dbReference>
<dbReference type="InterPro" id="IPR019760">
    <property type="entry name" value="DNA-dir_DNA_pol_A_CS"/>
</dbReference>
<dbReference type="InterPro" id="IPR029060">
    <property type="entry name" value="PIN-like_dom_sf"/>
</dbReference>
<dbReference type="PROSITE" id="PS00447">
    <property type="entry name" value="DNA_POLYMERASE_A"/>
    <property type="match status" value="1"/>
</dbReference>
<dbReference type="InterPro" id="IPR012337">
    <property type="entry name" value="RNaseH-like_sf"/>
</dbReference>
<dbReference type="CDD" id="cd06140">
    <property type="entry name" value="DNA_polA_I_Bacillus_like_exo"/>
    <property type="match status" value="1"/>
</dbReference>
<keyword evidence="11 15" id="KW-0234">DNA repair</keyword>
<dbReference type="Pfam" id="PF02739">
    <property type="entry name" value="5_3_exonuc_N"/>
    <property type="match status" value="1"/>
</dbReference>
<protein>
    <recommendedName>
        <fullName evidence="14 15">DNA polymerase I</fullName>
        <ecNumber evidence="14 15">2.7.7.7</ecNumber>
    </recommendedName>
</protein>
<dbReference type="InterPro" id="IPR002421">
    <property type="entry name" value="5-3_exonuclease"/>
</dbReference>
<dbReference type="SUPFAM" id="SSF53098">
    <property type="entry name" value="Ribonuclease H-like"/>
    <property type="match status" value="1"/>
</dbReference>
<dbReference type="CDD" id="cd09898">
    <property type="entry name" value="H3TH_53EXO"/>
    <property type="match status" value="1"/>
</dbReference>
<dbReference type="GO" id="GO:0008409">
    <property type="term" value="F:5'-3' exonuclease activity"/>
    <property type="evidence" value="ECO:0007669"/>
    <property type="project" value="UniProtKB-UniRule"/>
</dbReference>
<dbReference type="Pfam" id="PF00476">
    <property type="entry name" value="DNA_pol_A"/>
    <property type="match status" value="1"/>
</dbReference>
<keyword evidence="2 15" id="KW-0808">Transferase</keyword>
<sequence length="896" mass="97631">MSDPQKPTLLVVDGHSLAFRAFYALPVDSFQTRDGQHTNAIHGFLSMLLLLLQNEKPTHLAVAFDKSRQSFRTREYEEYKGNRGETPVEFKGQVPILQEALQAMGITVLEKDDFEADDILATLATRGEAAGYRVLVVSGDRDTIQLVNDDITLLYPNTQGVSQLKRYDPAAVVERYGVRPEQYPEIAALVGETSDNLPGITKVGEKTAVKWLGLYGSLEGILEHIDEIKGVVGDNLRRERENAVRNRKLNRLVRDVELPVELDELEAKPIDLDAVTPIFTRLEFRTLLERVTKLVNGNGNGGAAGKPAASVAAVPAEDAPKAPTSARIAGTDLAIWLDAAVVAEPAGLGLQFELLDGKVVGAGVATKSESVELALVPGAPEFEAFEAWLASDAPKVLTDAKPQLKAAARSGLTVANVVVDPLVAGWLIRPNLQEKSLVDLVDRYLGETVPQGDPSQLVALEDESASTADLAWYSLRLAPVVLAAMSEGTRRVLAEIEMPLVPVLAAMELRGVAVDHDRLAGLSSELGGRAADLAESAFVEIGREVNLGSPKQLQEVLFDQLGMPKTRSTKTGYSTDANALADLQESNPHPFLGLLLEHRDATKLRQIVDSLDKAIGSDGRIHTTYGQVGAATGRMSSNDPNLQNIPIRTEDGRRIREAFRHGAEYTELLTADYSQIEMRIMAHLSEDPGLIEAFNAGEDLHRFVGARVFGVDEADVSPLMRTKVKAMSYGLAYGLSAFGLSKQLRIDRAEATQLMKDYFERFGAVRVYLRSVVEQAKIDGYTETIFGRRRPFPDLNSPNRVLRENAERAALNSPIQGSAADLIKLAMTSTERAIAEAGLRSRMLMQVHDELVFEVAEGEADELEAIVRDKMSHAVDLLVPLDVQVGRGASWDDAAH</sequence>
<evidence type="ECO:0000256" key="12">
    <source>
        <dbReference type="ARBA" id="ARBA00049244"/>
    </source>
</evidence>
<dbReference type="PANTHER" id="PTHR10133:SF27">
    <property type="entry name" value="DNA POLYMERASE NU"/>
    <property type="match status" value="1"/>
</dbReference>
<evidence type="ECO:0000313" key="19">
    <source>
        <dbReference type="Proteomes" id="UP000291259"/>
    </source>
</evidence>
<keyword evidence="4 15" id="KW-0235">DNA replication</keyword>
<comment type="catalytic activity">
    <reaction evidence="12 15">
        <text>DNA(n) + a 2'-deoxyribonucleoside 5'-triphosphate = DNA(n+1) + diphosphate</text>
        <dbReference type="Rhea" id="RHEA:22508"/>
        <dbReference type="Rhea" id="RHEA-COMP:17339"/>
        <dbReference type="Rhea" id="RHEA-COMP:17340"/>
        <dbReference type="ChEBI" id="CHEBI:33019"/>
        <dbReference type="ChEBI" id="CHEBI:61560"/>
        <dbReference type="ChEBI" id="CHEBI:173112"/>
        <dbReference type="EC" id="2.7.7.7"/>
    </reaction>
</comment>
<dbReference type="InterPro" id="IPR036397">
    <property type="entry name" value="RNaseH_sf"/>
</dbReference>
<dbReference type="RefSeq" id="WP_129191490.1">
    <property type="nucleotide sequence ID" value="NZ_CP035491.1"/>
</dbReference>
<keyword evidence="19" id="KW-1185">Reference proteome</keyword>
<dbReference type="Gene3D" id="1.10.150.20">
    <property type="entry name" value="5' to 3' exonuclease, C-terminal subdomain"/>
    <property type="match status" value="2"/>
</dbReference>
<name>A0A4V0YH96_9MICO</name>
<dbReference type="InterPro" id="IPR036279">
    <property type="entry name" value="5-3_exonuclease_C_sf"/>
</dbReference>
<organism evidence="18 19">
    <name type="scientific">Agromyces protaetiae</name>
    <dbReference type="NCBI Taxonomy" id="2509455"/>
    <lineage>
        <taxon>Bacteria</taxon>
        <taxon>Bacillati</taxon>
        <taxon>Actinomycetota</taxon>
        <taxon>Actinomycetes</taxon>
        <taxon>Micrococcales</taxon>
        <taxon>Microbacteriaceae</taxon>
        <taxon>Agromyces</taxon>
    </lineage>
</organism>
<dbReference type="FunFam" id="3.40.50.1010:FF:000001">
    <property type="entry name" value="DNA polymerase I"/>
    <property type="match status" value="1"/>
</dbReference>
<evidence type="ECO:0000256" key="9">
    <source>
        <dbReference type="ARBA" id="ARBA00022932"/>
    </source>
</evidence>
<dbReference type="FunFam" id="1.10.150.20:FF:000003">
    <property type="entry name" value="DNA polymerase I"/>
    <property type="match status" value="1"/>
</dbReference>
<evidence type="ECO:0000256" key="3">
    <source>
        <dbReference type="ARBA" id="ARBA00022695"/>
    </source>
</evidence>
<dbReference type="SUPFAM" id="SSF47807">
    <property type="entry name" value="5' to 3' exonuclease, C-terminal subdomain"/>
    <property type="match status" value="1"/>
</dbReference>
<evidence type="ECO:0000256" key="8">
    <source>
        <dbReference type="ARBA" id="ARBA00022839"/>
    </source>
</evidence>
<keyword evidence="3 15" id="KW-0548">Nucleotidyltransferase</keyword>
<dbReference type="NCBIfam" id="NF004397">
    <property type="entry name" value="PRK05755.1"/>
    <property type="match status" value="1"/>
</dbReference>
<comment type="function">
    <text evidence="13">In addition to polymerase activity, this DNA polymerase exhibits 3'-5' and 5'-3' exonuclease activity.</text>
</comment>
<feature type="domain" description="DNA-directed DNA polymerase family A palm" evidence="17">
    <location>
        <begin position="652"/>
        <end position="859"/>
    </location>
</feature>
<dbReference type="InterPro" id="IPR008918">
    <property type="entry name" value="HhH2"/>
</dbReference>
<dbReference type="InterPro" id="IPR020045">
    <property type="entry name" value="DNA_polI_H3TH"/>
</dbReference>
<dbReference type="PANTHER" id="PTHR10133">
    <property type="entry name" value="DNA POLYMERASE I"/>
    <property type="match status" value="1"/>
</dbReference>
<evidence type="ECO:0000256" key="14">
    <source>
        <dbReference type="NCBIfam" id="TIGR00593"/>
    </source>
</evidence>
<evidence type="ECO:0000256" key="4">
    <source>
        <dbReference type="ARBA" id="ARBA00022705"/>
    </source>
</evidence>
<dbReference type="CDD" id="cd09859">
    <property type="entry name" value="PIN_53EXO"/>
    <property type="match status" value="1"/>
</dbReference>
<dbReference type="GO" id="GO:0003677">
    <property type="term" value="F:DNA binding"/>
    <property type="evidence" value="ECO:0007669"/>
    <property type="project" value="UniProtKB-UniRule"/>
</dbReference>
<evidence type="ECO:0000259" key="16">
    <source>
        <dbReference type="SMART" id="SM00475"/>
    </source>
</evidence>
<dbReference type="NCBIfam" id="TIGR00593">
    <property type="entry name" value="pola"/>
    <property type="match status" value="1"/>
</dbReference>
<evidence type="ECO:0000256" key="13">
    <source>
        <dbReference type="ARBA" id="ARBA00053603"/>
    </source>
</evidence>
<evidence type="ECO:0000256" key="2">
    <source>
        <dbReference type="ARBA" id="ARBA00022679"/>
    </source>
</evidence>
<dbReference type="SMART" id="SM00279">
    <property type="entry name" value="HhH2"/>
    <property type="match status" value="1"/>
</dbReference>
<dbReference type="Pfam" id="PF01367">
    <property type="entry name" value="5_3_exonuc"/>
    <property type="match status" value="1"/>
</dbReference>
<dbReference type="Gene3D" id="3.30.70.370">
    <property type="match status" value="1"/>
</dbReference>
<dbReference type="SMART" id="SM00475">
    <property type="entry name" value="53EXOc"/>
    <property type="match status" value="1"/>
</dbReference>
<dbReference type="EMBL" id="CP035491">
    <property type="protein sequence ID" value="QAY73941.1"/>
    <property type="molecule type" value="Genomic_DNA"/>
</dbReference>
<evidence type="ECO:0000256" key="11">
    <source>
        <dbReference type="ARBA" id="ARBA00023204"/>
    </source>
</evidence>
<evidence type="ECO:0000259" key="17">
    <source>
        <dbReference type="SMART" id="SM00482"/>
    </source>
</evidence>
<evidence type="ECO:0000256" key="15">
    <source>
        <dbReference type="RuleBase" id="RU004460"/>
    </source>
</evidence>
<reference evidence="18 19" key="1">
    <citation type="submission" date="2019-01" db="EMBL/GenBank/DDBJ databases">
        <title>Genome sequencing of strain FW100M-8.</title>
        <authorList>
            <person name="Heo J."/>
            <person name="Kim S.-J."/>
            <person name="Kim J.-S."/>
            <person name="Hong S.-B."/>
            <person name="Kwon S.-W."/>
        </authorList>
    </citation>
    <scope>NUCLEOTIDE SEQUENCE [LARGE SCALE GENOMIC DNA]</scope>
    <source>
        <strain evidence="18 19">FW100M-8</strain>
    </source>
</reference>
<keyword evidence="5" id="KW-0540">Nuclease</keyword>
<evidence type="ECO:0000313" key="18">
    <source>
        <dbReference type="EMBL" id="QAY73941.1"/>
    </source>
</evidence>
<keyword evidence="7 15" id="KW-0378">Hydrolase</keyword>
<evidence type="ECO:0000256" key="6">
    <source>
        <dbReference type="ARBA" id="ARBA00022763"/>
    </source>
</evidence>
<dbReference type="SUPFAM" id="SSF56672">
    <property type="entry name" value="DNA/RNA polymerases"/>
    <property type="match status" value="1"/>
</dbReference>
<evidence type="ECO:0000256" key="5">
    <source>
        <dbReference type="ARBA" id="ARBA00022722"/>
    </source>
</evidence>
<dbReference type="GO" id="GO:0006261">
    <property type="term" value="P:DNA-templated DNA replication"/>
    <property type="evidence" value="ECO:0007669"/>
    <property type="project" value="UniProtKB-UniRule"/>
</dbReference>
<dbReference type="PRINTS" id="PR00868">
    <property type="entry name" value="DNAPOLI"/>
</dbReference>
<evidence type="ECO:0000256" key="1">
    <source>
        <dbReference type="ARBA" id="ARBA00007705"/>
    </source>
</evidence>
<dbReference type="Proteomes" id="UP000291259">
    <property type="component" value="Chromosome"/>
</dbReference>
<dbReference type="FunFam" id="1.10.150.20:FF:000002">
    <property type="entry name" value="DNA polymerase I"/>
    <property type="match status" value="1"/>
</dbReference>
<dbReference type="SUPFAM" id="SSF88723">
    <property type="entry name" value="PIN domain-like"/>
    <property type="match status" value="1"/>
</dbReference>
<dbReference type="InterPro" id="IPR020046">
    <property type="entry name" value="5-3_exonucl_a-hlix_arch_N"/>
</dbReference>
<dbReference type="Gene3D" id="3.40.50.1010">
    <property type="entry name" value="5'-nuclease"/>
    <property type="match status" value="1"/>
</dbReference>
<accession>A0A4V0YH96</accession>
<dbReference type="GO" id="GO:0003887">
    <property type="term" value="F:DNA-directed DNA polymerase activity"/>
    <property type="evidence" value="ECO:0007669"/>
    <property type="project" value="UniProtKB-UniRule"/>
</dbReference>
<dbReference type="InterPro" id="IPR001098">
    <property type="entry name" value="DNA-dir_DNA_pol_A_palm_dom"/>
</dbReference>
<keyword evidence="10 15" id="KW-0238">DNA-binding</keyword>